<evidence type="ECO:0000256" key="5">
    <source>
        <dbReference type="SAM" id="MobiDB-lite"/>
    </source>
</evidence>
<dbReference type="PANTHER" id="PTHR30329:SF21">
    <property type="entry name" value="LIPOPROTEIN YIAD-RELATED"/>
    <property type="match status" value="1"/>
</dbReference>
<evidence type="ECO:0000259" key="6">
    <source>
        <dbReference type="PROSITE" id="PS51123"/>
    </source>
</evidence>
<keyword evidence="8" id="KW-1185">Reference proteome</keyword>
<dbReference type="PROSITE" id="PS51123">
    <property type="entry name" value="OMPA_2"/>
    <property type="match status" value="1"/>
</dbReference>
<dbReference type="OrthoDB" id="9782229at2"/>
<dbReference type="PANTHER" id="PTHR30329">
    <property type="entry name" value="STATOR ELEMENT OF FLAGELLAR MOTOR COMPLEX"/>
    <property type="match status" value="1"/>
</dbReference>
<name>A0A4Q7LRK6_9BURK</name>
<evidence type="ECO:0000313" key="7">
    <source>
        <dbReference type="EMBL" id="RZS57111.1"/>
    </source>
</evidence>
<evidence type="ECO:0000256" key="2">
    <source>
        <dbReference type="ARBA" id="ARBA00023136"/>
    </source>
</evidence>
<dbReference type="Gene3D" id="3.30.1330.60">
    <property type="entry name" value="OmpA-like domain"/>
    <property type="match status" value="1"/>
</dbReference>
<evidence type="ECO:0000256" key="4">
    <source>
        <dbReference type="PROSITE-ProRule" id="PRU00473"/>
    </source>
</evidence>
<dbReference type="InterPro" id="IPR050330">
    <property type="entry name" value="Bact_OuterMem_StrucFunc"/>
</dbReference>
<evidence type="ECO:0000313" key="8">
    <source>
        <dbReference type="Proteomes" id="UP000293433"/>
    </source>
</evidence>
<proteinExistence type="predicted"/>
<organism evidence="7 8">
    <name type="scientific">Sphaerotilus mobilis</name>
    <dbReference type="NCBI Taxonomy" id="47994"/>
    <lineage>
        <taxon>Bacteria</taxon>
        <taxon>Pseudomonadati</taxon>
        <taxon>Pseudomonadota</taxon>
        <taxon>Betaproteobacteria</taxon>
        <taxon>Burkholderiales</taxon>
        <taxon>Sphaerotilaceae</taxon>
        <taxon>Sphaerotilus</taxon>
    </lineage>
</organism>
<dbReference type="SUPFAM" id="SSF103088">
    <property type="entry name" value="OmpA-like"/>
    <property type="match status" value="1"/>
</dbReference>
<dbReference type="CDD" id="cd07185">
    <property type="entry name" value="OmpA_C-like"/>
    <property type="match status" value="1"/>
</dbReference>
<keyword evidence="3" id="KW-0998">Cell outer membrane</keyword>
<dbReference type="InterPro" id="IPR006664">
    <property type="entry name" value="OMP_bac"/>
</dbReference>
<keyword evidence="2 4" id="KW-0472">Membrane</keyword>
<dbReference type="InterPro" id="IPR006665">
    <property type="entry name" value="OmpA-like"/>
</dbReference>
<dbReference type="AlphaFoldDB" id="A0A4Q7LRK6"/>
<feature type="region of interest" description="Disordered" evidence="5">
    <location>
        <begin position="205"/>
        <end position="224"/>
    </location>
</feature>
<sequence length="224" mass="23318">MRRARTSAQLRHGLVKLLKALMGRMALTVRITLALLAGCLGTVHAATGVLTDPSEDELLHLLDPPPVARSFSLAPRPSSTDGSCLPTTVSGAGAATGSASRNLVVVPYAADEGASVNLAIEFDTGSDKIKPASRPLLTRLAKVLASTATGGARFAVAGHTDATGSTDLNLRLSCARALAVHRQLLREGVPEGAIWPYGFGRDKPLDPGGGASARNRRVEIRRAD</sequence>
<gene>
    <name evidence="7" type="ORF">EV685_1675</name>
</gene>
<dbReference type="Pfam" id="PF00691">
    <property type="entry name" value="OmpA"/>
    <property type="match status" value="1"/>
</dbReference>
<dbReference type="GO" id="GO:0009279">
    <property type="term" value="C:cell outer membrane"/>
    <property type="evidence" value="ECO:0007669"/>
    <property type="project" value="UniProtKB-SubCell"/>
</dbReference>
<evidence type="ECO:0000256" key="3">
    <source>
        <dbReference type="ARBA" id="ARBA00023237"/>
    </source>
</evidence>
<comment type="caution">
    <text evidence="7">The sequence shown here is derived from an EMBL/GenBank/DDBJ whole genome shotgun (WGS) entry which is preliminary data.</text>
</comment>
<comment type="subcellular location">
    <subcellularLocation>
        <location evidence="1">Cell outer membrane</location>
    </subcellularLocation>
</comment>
<reference evidence="7 8" key="1">
    <citation type="submission" date="2019-02" db="EMBL/GenBank/DDBJ databases">
        <title>Genomic Encyclopedia of Type Strains, Phase IV (KMG-IV): sequencing the most valuable type-strain genomes for metagenomic binning, comparative biology and taxonomic classification.</title>
        <authorList>
            <person name="Goeker M."/>
        </authorList>
    </citation>
    <scope>NUCLEOTIDE SEQUENCE [LARGE SCALE GENOMIC DNA]</scope>
    <source>
        <strain evidence="7 8">DSM 10617</strain>
    </source>
</reference>
<protein>
    <submittedName>
        <fullName evidence="7">Outer membrane protein OmpA-like peptidoglycan-associated protein</fullName>
    </submittedName>
</protein>
<dbReference type="EMBL" id="SGWV01000008">
    <property type="protein sequence ID" value="RZS57111.1"/>
    <property type="molecule type" value="Genomic_DNA"/>
</dbReference>
<accession>A0A4Q7LRK6</accession>
<dbReference type="PRINTS" id="PR01021">
    <property type="entry name" value="OMPADOMAIN"/>
</dbReference>
<dbReference type="InterPro" id="IPR036737">
    <property type="entry name" value="OmpA-like_sf"/>
</dbReference>
<dbReference type="Proteomes" id="UP000293433">
    <property type="component" value="Unassembled WGS sequence"/>
</dbReference>
<feature type="domain" description="OmpA-like" evidence="6">
    <location>
        <begin position="109"/>
        <end position="224"/>
    </location>
</feature>
<evidence type="ECO:0000256" key="1">
    <source>
        <dbReference type="ARBA" id="ARBA00004442"/>
    </source>
</evidence>